<dbReference type="OrthoDB" id="75724at2759"/>
<protein>
    <submittedName>
        <fullName evidence="1">Alpha-tocopherol transfer protein-like protein</fullName>
    </submittedName>
</protein>
<reference evidence="1 3" key="1">
    <citation type="journal article" date="2018" name="Gigascience">
        <title>Genomes of trombidid mites reveal novel predicted allergens and laterally-transferred genes associated with secondary metabolism.</title>
        <authorList>
            <person name="Dong X."/>
            <person name="Chaisiri K."/>
            <person name="Xia D."/>
            <person name="Armstrong S.D."/>
            <person name="Fang Y."/>
            <person name="Donnelly M.J."/>
            <person name="Kadowaki T."/>
            <person name="McGarry J.W."/>
            <person name="Darby A.C."/>
            <person name="Makepeace B.L."/>
        </authorList>
    </citation>
    <scope>NUCLEOTIDE SEQUENCE [LARGE SCALE GENOMIC DNA]</scope>
    <source>
        <strain evidence="1">UoL-WK</strain>
    </source>
</reference>
<dbReference type="PRINTS" id="PR00180">
    <property type="entry name" value="CRETINALDHBP"/>
</dbReference>
<dbReference type="SUPFAM" id="SSF52087">
    <property type="entry name" value="CRAL/TRIO domain"/>
    <property type="match status" value="1"/>
</dbReference>
<dbReference type="InterPro" id="IPR036273">
    <property type="entry name" value="CRAL/TRIO_N_dom_sf"/>
</dbReference>
<dbReference type="GO" id="GO:0016020">
    <property type="term" value="C:membrane"/>
    <property type="evidence" value="ECO:0007669"/>
    <property type="project" value="TreeGrafter"/>
</dbReference>
<proteinExistence type="predicted"/>
<dbReference type="InterPro" id="IPR036865">
    <property type="entry name" value="CRAL-TRIO_dom_sf"/>
</dbReference>
<dbReference type="SUPFAM" id="SSF46938">
    <property type="entry name" value="CRAL/TRIO N-terminal domain"/>
    <property type="match status" value="1"/>
</dbReference>
<dbReference type="Gene3D" id="3.40.525.10">
    <property type="entry name" value="CRAL-TRIO lipid binding domain"/>
    <property type="match status" value="1"/>
</dbReference>
<dbReference type="GO" id="GO:1902936">
    <property type="term" value="F:phosphatidylinositol bisphosphate binding"/>
    <property type="evidence" value="ECO:0007669"/>
    <property type="project" value="TreeGrafter"/>
</dbReference>
<organism evidence="1 3">
    <name type="scientific">Dinothrombium tinctorium</name>
    <dbReference type="NCBI Taxonomy" id="1965070"/>
    <lineage>
        <taxon>Eukaryota</taxon>
        <taxon>Metazoa</taxon>
        <taxon>Ecdysozoa</taxon>
        <taxon>Arthropoda</taxon>
        <taxon>Chelicerata</taxon>
        <taxon>Arachnida</taxon>
        <taxon>Acari</taxon>
        <taxon>Acariformes</taxon>
        <taxon>Trombidiformes</taxon>
        <taxon>Prostigmata</taxon>
        <taxon>Anystina</taxon>
        <taxon>Parasitengona</taxon>
        <taxon>Trombidioidea</taxon>
        <taxon>Trombidiidae</taxon>
        <taxon>Dinothrombium</taxon>
    </lineage>
</organism>
<dbReference type="Proteomes" id="UP000285301">
    <property type="component" value="Unassembled WGS sequence"/>
</dbReference>
<gene>
    <name evidence="2" type="ORF">B4U79_18045</name>
    <name evidence="1" type="ORF">B4U79_18558</name>
</gene>
<dbReference type="EMBL" id="NCKU01001686">
    <property type="protein sequence ID" value="RWS11484.1"/>
    <property type="molecule type" value="Genomic_DNA"/>
</dbReference>
<evidence type="ECO:0000313" key="1">
    <source>
        <dbReference type="EMBL" id="RWS01520.1"/>
    </source>
</evidence>
<dbReference type="EMBL" id="NCKU01009058">
    <property type="protein sequence ID" value="RWS01520.1"/>
    <property type="molecule type" value="Genomic_DNA"/>
</dbReference>
<dbReference type="Gene3D" id="1.10.8.20">
    <property type="entry name" value="N-terminal domain of phosphatidylinositol transfer protein sec14p"/>
    <property type="match status" value="1"/>
</dbReference>
<dbReference type="PANTHER" id="PTHR10174:SF130">
    <property type="entry name" value="ALPHA-TOCOPHEROL TRANSFER PROTEIN-LIKE"/>
    <property type="match status" value="1"/>
</dbReference>
<reference evidence="1" key="2">
    <citation type="submission" date="2018-11" db="EMBL/GenBank/DDBJ databases">
        <title>Trombidioid mite genomics.</title>
        <authorList>
            <person name="Dong X."/>
        </authorList>
    </citation>
    <scope>NUCLEOTIDE SEQUENCE</scope>
    <source>
        <strain evidence="1">UoL-WK</strain>
    </source>
</reference>
<sequence>MAALSNVSVLSTIEANKQNYIGDLRAKLIAAGISIEFSDDFLIKFLRARLYNCDQTCDLIRTYLSNFQKHPEFFNGFQYVRQPLENGVFEILPDRNVTGETLILMRPGKWEPNLCAFNVATAATIYGVEMDKLSEESQISGTIEIIDMQDVGLKQFLLNATKQREANSVITKAIENM</sequence>
<accession>A0A443QEU0</accession>
<dbReference type="PANTHER" id="PTHR10174">
    <property type="entry name" value="ALPHA-TOCOPHEROL TRANSFER PROTEIN-RELATED"/>
    <property type="match status" value="1"/>
</dbReference>
<keyword evidence="3" id="KW-1185">Reference proteome</keyword>
<evidence type="ECO:0000313" key="2">
    <source>
        <dbReference type="EMBL" id="RWS11484.1"/>
    </source>
</evidence>
<comment type="caution">
    <text evidence="1">The sequence shown here is derived from an EMBL/GenBank/DDBJ whole genome shotgun (WGS) entry which is preliminary data.</text>
</comment>
<dbReference type="AlphaFoldDB" id="A0A443QEU0"/>
<name>A0A443QEU0_9ACAR</name>
<dbReference type="STRING" id="1965070.A0A443QEU0"/>
<evidence type="ECO:0000313" key="3">
    <source>
        <dbReference type="Proteomes" id="UP000285301"/>
    </source>
</evidence>